<feature type="compositionally biased region" description="Low complexity" evidence="1">
    <location>
        <begin position="212"/>
        <end position="224"/>
    </location>
</feature>
<feature type="region of interest" description="Disordered" evidence="1">
    <location>
        <begin position="27"/>
        <end position="49"/>
    </location>
</feature>
<evidence type="ECO:0000313" key="2">
    <source>
        <dbReference type="EMBL" id="KFD49965.1"/>
    </source>
</evidence>
<evidence type="ECO:0000313" key="3">
    <source>
        <dbReference type="Proteomes" id="UP000030764"/>
    </source>
</evidence>
<keyword evidence="3" id="KW-1185">Reference proteome</keyword>
<gene>
    <name evidence="2" type="ORF">M513_09179</name>
</gene>
<reference evidence="2 3" key="1">
    <citation type="journal article" date="2014" name="Nat. Genet.">
        <title>Genome and transcriptome of the porcine whipworm Trichuris suis.</title>
        <authorList>
            <person name="Jex A.R."/>
            <person name="Nejsum P."/>
            <person name="Schwarz E.M."/>
            <person name="Hu L."/>
            <person name="Young N.D."/>
            <person name="Hall R.S."/>
            <person name="Korhonen P.K."/>
            <person name="Liao S."/>
            <person name="Thamsborg S."/>
            <person name="Xia J."/>
            <person name="Xu P."/>
            <person name="Wang S."/>
            <person name="Scheerlinck J.P."/>
            <person name="Hofmann A."/>
            <person name="Sternberg P.W."/>
            <person name="Wang J."/>
            <person name="Gasser R.B."/>
        </authorList>
    </citation>
    <scope>NUCLEOTIDE SEQUENCE [LARGE SCALE GENOMIC DNA]</scope>
    <source>
        <strain evidence="2">DCEP-RM93M</strain>
    </source>
</reference>
<name>A0A085LYB9_9BILA</name>
<feature type="region of interest" description="Disordered" evidence="1">
    <location>
        <begin position="61"/>
        <end position="83"/>
    </location>
</feature>
<dbReference type="Proteomes" id="UP000030764">
    <property type="component" value="Unassembled WGS sequence"/>
</dbReference>
<proteinExistence type="predicted"/>
<feature type="region of interest" description="Disordered" evidence="1">
    <location>
        <begin position="199"/>
        <end position="236"/>
    </location>
</feature>
<dbReference type="EMBL" id="KL363261">
    <property type="protein sequence ID" value="KFD49965.1"/>
    <property type="molecule type" value="Genomic_DNA"/>
</dbReference>
<organism evidence="2 3">
    <name type="scientific">Trichuris suis</name>
    <name type="common">pig whipworm</name>
    <dbReference type="NCBI Taxonomy" id="68888"/>
    <lineage>
        <taxon>Eukaryota</taxon>
        <taxon>Metazoa</taxon>
        <taxon>Ecdysozoa</taxon>
        <taxon>Nematoda</taxon>
        <taxon>Enoplea</taxon>
        <taxon>Dorylaimia</taxon>
        <taxon>Trichinellida</taxon>
        <taxon>Trichuridae</taxon>
        <taxon>Trichuris</taxon>
    </lineage>
</organism>
<sequence>MPVSNDETKLNVRIVEISRFCSSLLERSGQTVSGDESQASSGRDLDSNVCSTSEMLNSWRPFDAAREGDDASSTSDISSVKDRSLEARIRASSAREEYEQLKLLIHEQRKKYKSRVLAERAKRKAIERLFAQKNASSPSESEGATSDFTLAQSSQETDWSDQFLSDLVRKTAHRRVPARQFKNKSTQALSGYCSCSNGSYRSAASRRPQPNAASESPSAPSSSSAEEDALRTRRPHVVRSIENRRERLRKSRSYRGMLSAKIRQQAEHVALGLISEQEARNAILSLPRPDVFLNVDLVRETRRSIFFLAYPILTLREQEARNAILSLPRPDVFLNVDLVRETRRLLPSLQYQEVSVYTYTPKESVLPGSLWSLFIFATGEGVTVYLLASSDWRRLKCPCHCSLRTYNAAYVIML</sequence>
<feature type="compositionally biased region" description="Polar residues" evidence="1">
    <location>
        <begin position="28"/>
        <end position="41"/>
    </location>
</feature>
<protein>
    <submittedName>
        <fullName evidence="2">Uncharacterized protein</fullName>
    </submittedName>
</protein>
<evidence type="ECO:0000256" key="1">
    <source>
        <dbReference type="SAM" id="MobiDB-lite"/>
    </source>
</evidence>
<dbReference type="AlphaFoldDB" id="A0A085LYB9"/>
<accession>A0A085LYB9</accession>